<keyword evidence="6 8" id="KW-0408">Iron</keyword>
<evidence type="ECO:0000256" key="2">
    <source>
        <dbReference type="ARBA" id="ARBA00010617"/>
    </source>
</evidence>
<feature type="binding site" description="axial binding residue" evidence="8">
    <location>
        <position position="450"/>
    </location>
    <ligand>
        <name>heme</name>
        <dbReference type="ChEBI" id="CHEBI:30413"/>
    </ligand>
    <ligandPart>
        <name>Fe</name>
        <dbReference type="ChEBI" id="CHEBI:18248"/>
    </ligandPart>
</feature>
<dbReference type="GO" id="GO:0016712">
    <property type="term" value="F:oxidoreductase activity, acting on paired donors, with incorporation or reduction of molecular oxygen, reduced flavin or flavoprotein as one donor, and incorporation of one atom of oxygen"/>
    <property type="evidence" value="ECO:0007669"/>
    <property type="project" value="TreeGrafter"/>
</dbReference>
<evidence type="ECO:0000256" key="1">
    <source>
        <dbReference type="ARBA" id="ARBA00001971"/>
    </source>
</evidence>
<dbReference type="InterPro" id="IPR017972">
    <property type="entry name" value="Cyt_P450_CS"/>
</dbReference>
<dbReference type="GO" id="GO:0020037">
    <property type="term" value="F:heme binding"/>
    <property type="evidence" value="ECO:0007669"/>
    <property type="project" value="InterPro"/>
</dbReference>
<keyword evidence="5 9" id="KW-0560">Oxidoreductase</keyword>
<evidence type="ECO:0000313" key="11">
    <source>
        <dbReference type="EMBL" id="QTW43670.1"/>
    </source>
</evidence>
<dbReference type="EMBL" id="MW149370">
    <property type="protein sequence ID" value="QTW43670.1"/>
    <property type="molecule type" value="mRNA"/>
</dbReference>
<dbReference type="AlphaFoldDB" id="A0A8B0MBY6"/>
<protein>
    <submittedName>
        <fullName evidence="11">CYP3031A3-1</fullName>
    </submittedName>
</protein>
<dbReference type="GO" id="GO:0005506">
    <property type="term" value="F:iron ion binding"/>
    <property type="evidence" value="ECO:0007669"/>
    <property type="project" value="InterPro"/>
</dbReference>
<dbReference type="FunFam" id="1.10.630.10:FF:000036">
    <property type="entry name" value="CYtochrome P450 family"/>
    <property type="match status" value="1"/>
</dbReference>
<reference evidence="11" key="2">
    <citation type="journal article" name="Mar. Pollut. Bull.">
        <title>The genome of the European estuarine calanoid copepod Eurytemora affinis: Potential use in molecular ecotoxicology.</title>
        <authorList>
            <person name="Choi B.S."/>
            <person name="Kim D.H."/>
            <person name="Kim M.S."/>
            <person name="Park J.C."/>
            <person name="Lee Y.H."/>
            <person name="Kim H.J."/>
            <person name="Jeong C.B."/>
            <person name="Hagiwara A."/>
            <person name="Souissi S."/>
            <person name="Lee J.S."/>
        </authorList>
    </citation>
    <scope>NUCLEOTIDE SEQUENCE</scope>
</reference>
<dbReference type="InterPro" id="IPR002401">
    <property type="entry name" value="Cyt_P450_E_grp-I"/>
</dbReference>
<reference evidence="11" key="1">
    <citation type="submission" date="2020-10" db="EMBL/GenBank/DDBJ databases">
        <authorList>
            <person name="Kim D.-H."/>
        </authorList>
    </citation>
    <scope>NUCLEOTIDE SEQUENCE</scope>
</reference>
<keyword evidence="3 8" id="KW-0349">Heme</keyword>
<evidence type="ECO:0000256" key="7">
    <source>
        <dbReference type="ARBA" id="ARBA00023033"/>
    </source>
</evidence>
<sequence length="505" mass="57328">MWFLLVILLLLSVMYYKRSRKEFSLLPSPGACLPLIGHYKIFTHGSDPTTLIWDLYRKYSSNGMMLLNVFGLNNVFVGDFNVLKQIYNDPNVQNRGHNDHKKCGMANKISIDRGTNPGPLAGVIMSQGKAWTEQRRTALKVLRDFGFGKSTMEEMIQDEVKQFISYLKQTSCTPIDIAGKFNLPILNALWKITVGESFEYSDPKLIEMLEKLTELFQKLAKPTGVFAITYPWLFKIFPNLFQRQLDIEVNQAIANLMRNSIEQHKKTLDVNSPRDVIDTMLIEIENTTDKESSFYQDVGYNHLVNTLIDLFIAGSETTSTTLTWAVLYMVRESDVQRKVQTELDTVVGGSRLPSLADRPNLPYTEAVLMEIQRCANIVPNGVHHMSSKPVYVNGMIIPANTMISPCFTEILKGDYWGDGMVFRPERFLDESGAVKFDEHFIPFSIGKRRCLGETLAKAELFLFFASIVQQFNLQPEISGQLPTEDCITGITVLPKPFKVICKPRS</sequence>
<dbReference type="InterPro" id="IPR001128">
    <property type="entry name" value="Cyt_P450"/>
</dbReference>
<dbReference type="InterPro" id="IPR050182">
    <property type="entry name" value="Cytochrome_P450_fam2"/>
</dbReference>
<dbReference type="PANTHER" id="PTHR24300">
    <property type="entry name" value="CYTOCHROME P450 508A4-RELATED"/>
    <property type="match status" value="1"/>
</dbReference>
<feature type="signal peptide" evidence="10">
    <location>
        <begin position="1"/>
        <end position="19"/>
    </location>
</feature>
<proteinExistence type="evidence at transcript level"/>
<evidence type="ECO:0000256" key="9">
    <source>
        <dbReference type="RuleBase" id="RU000461"/>
    </source>
</evidence>
<keyword evidence="7 9" id="KW-0503">Monooxygenase</keyword>
<dbReference type="Pfam" id="PF00067">
    <property type="entry name" value="p450"/>
    <property type="match status" value="1"/>
</dbReference>
<dbReference type="Gene3D" id="1.10.630.10">
    <property type="entry name" value="Cytochrome P450"/>
    <property type="match status" value="1"/>
</dbReference>
<evidence type="ECO:0000256" key="5">
    <source>
        <dbReference type="ARBA" id="ARBA00023002"/>
    </source>
</evidence>
<comment type="similarity">
    <text evidence="2 9">Belongs to the cytochrome P450 family.</text>
</comment>
<evidence type="ECO:0000256" key="8">
    <source>
        <dbReference type="PIRSR" id="PIRSR602401-1"/>
    </source>
</evidence>
<evidence type="ECO:0000256" key="10">
    <source>
        <dbReference type="SAM" id="SignalP"/>
    </source>
</evidence>
<keyword evidence="4 8" id="KW-0479">Metal-binding</keyword>
<dbReference type="OrthoDB" id="1055148at2759"/>
<evidence type="ECO:0000256" key="6">
    <source>
        <dbReference type="ARBA" id="ARBA00023004"/>
    </source>
</evidence>
<dbReference type="SUPFAM" id="SSF48264">
    <property type="entry name" value="Cytochrome P450"/>
    <property type="match status" value="1"/>
</dbReference>
<dbReference type="GO" id="GO:0006082">
    <property type="term" value="P:organic acid metabolic process"/>
    <property type="evidence" value="ECO:0007669"/>
    <property type="project" value="TreeGrafter"/>
</dbReference>
<dbReference type="InterPro" id="IPR036396">
    <property type="entry name" value="Cyt_P450_sf"/>
</dbReference>
<dbReference type="GO" id="GO:0008395">
    <property type="term" value="F:steroid hydroxylase activity"/>
    <property type="evidence" value="ECO:0007669"/>
    <property type="project" value="TreeGrafter"/>
</dbReference>
<dbReference type="GO" id="GO:0005737">
    <property type="term" value="C:cytoplasm"/>
    <property type="evidence" value="ECO:0007669"/>
    <property type="project" value="TreeGrafter"/>
</dbReference>
<evidence type="ECO:0000256" key="4">
    <source>
        <dbReference type="ARBA" id="ARBA00022723"/>
    </source>
</evidence>
<keyword evidence="10" id="KW-0732">Signal</keyword>
<accession>A0A8B0MBY6</accession>
<comment type="cofactor">
    <cofactor evidence="1 8">
        <name>heme</name>
        <dbReference type="ChEBI" id="CHEBI:30413"/>
    </cofactor>
</comment>
<dbReference type="GO" id="GO:0006805">
    <property type="term" value="P:xenobiotic metabolic process"/>
    <property type="evidence" value="ECO:0007669"/>
    <property type="project" value="TreeGrafter"/>
</dbReference>
<organism evidence="11">
    <name type="scientific">Eurytemora affinis</name>
    <name type="common">Copepod</name>
    <name type="synonym">Temora affinis</name>
    <dbReference type="NCBI Taxonomy" id="88015"/>
    <lineage>
        <taxon>Eukaryota</taxon>
        <taxon>Metazoa</taxon>
        <taxon>Ecdysozoa</taxon>
        <taxon>Arthropoda</taxon>
        <taxon>Crustacea</taxon>
        <taxon>Multicrustacea</taxon>
        <taxon>Hexanauplia</taxon>
        <taxon>Copepoda</taxon>
        <taxon>Calanoida</taxon>
        <taxon>Temoridae</taxon>
        <taxon>Eurytemora</taxon>
    </lineage>
</organism>
<name>A0A8B0MBY6_EURAF</name>
<dbReference type="PRINTS" id="PR00463">
    <property type="entry name" value="EP450I"/>
</dbReference>
<dbReference type="PROSITE" id="PS00086">
    <property type="entry name" value="CYTOCHROME_P450"/>
    <property type="match status" value="1"/>
</dbReference>
<dbReference type="PRINTS" id="PR00385">
    <property type="entry name" value="P450"/>
</dbReference>
<feature type="chain" id="PRO_5033052005" evidence="10">
    <location>
        <begin position="20"/>
        <end position="505"/>
    </location>
</feature>
<dbReference type="PANTHER" id="PTHR24300:SF376">
    <property type="entry name" value="CYTOCHROME P450 15A1"/>
    <property type="match status" value="1"/>
</dbReference>
<evidence type="ECO:0000256" key="3">
    <source>
        <dbReference type="ARBA" id="ARBA00022617"/>
    </source>
</evidence>